<dbReference type="EMBL" id="LRBS01000011">
    <property type="protein sequence ID" value="OII77960.1"/>
    <property type="molecule type" value="Genomic_DNA"/>
</dbReference>
<accession>A0A1J4MUT7</accession>
<gene>
    <name evidence="1" type="ORF">cand_037680</name>
</gene>
<dbReference type="Proteomes" id="UP000186804">
    <property type="component" value="Unassembled WGS sequence"/>
</dbReference>
<dbReference type="OrthoDB" id="16729at2759"/>
<dbReference type="GO" id="GO:0005869">
    <property type="term" value="C:dynactin complex"/>
    <property type="evidence" value="ECO:0007669"/>
    <property type="project" value="InterPro"/>
</dbReference>
<dbReference type="Pfam" id="PF07426">
    <property type="entry name" value="Dynactin_p22"/>
    <property type="match status" value="1"/>
</dbReference>
<dbReference type="GeneID" id="92367952"/>
<dbReference type="AlphaFoldDB" id="A0A1J4MUT7"/>
<reference evidence="1 2" key="1">
    <citation type="submission" date="2016-10" db="EMBL/GenBank/DDBJ databases">
        <title>Reductive evolution of mitochondrial metabolism and differential evolution of invasion-related proteins in Cryptosporidium.</title>
        <authorList>
            <person name="Liu S."/>
            <person name="Roellig D.M."/>
            <person name="Guo Y."/>
            <person name="Li N."/>
            <person name="Frace M.A."/>
            <person name="Tang K."/>
            <person name="Zhang L."/>
            <person name="Feng Y."/>
            <person name="Xiao L."/>
        </authorList>
    </citation>
    <scope>NUCLEOTIDE SEQUENCE [LARGE SCALE GENOMIC DNA]</scope>
    <source>
        <strain evidence="1">30847</strain>
    </source>
</reference>
<comment type="caution">
    <text evidence="1">The sequence shown here is derived from an EMBL/GenBank/DDBJ whole genome shotgun (WGS) entry which is preliminary data.</text>
</comment>
<name>A0A1J4MUT7_9CRYT</name>
<evidence type="ECO:0000313" key="1">
    <source>
        <dbReference type="EMBL" id="OII77960.1"/>
    </source>
</evidence>
<sequence length="228" mass="26733">MGYTLNQNDLTEFMEVLETRLSTCEKLINIKEGDTGTHTFELQESSDKNKGANNILQSRMTIGQSTAIANLEHDIYQLRTVISQDEKIPLNEKLDFIEGIIRKVYSLGPLEEWQSYYDSIKAYIETDSADFEAALLTLDARKAYIMEHYYEFELLRRQMKDLNDLLPFVNYEIDESNFNELLKKIDDLEIKGRKLGYEAQQLWEDIQDISFLYSNFILKYNVYVAQNK</sequence>
<protein>
    <submittedName>
        <fullName evidence="1">Uncharacterized protein</fullName>
    </submittedName>
</protein>
<dbReference type="RefSeq" id="XP_067069806.1">
    <property type="nucleotide sequence ID" value="XM_067213993.1"/>
</dbReference>
<dbReference type="InterPro" id="IPR009991">
    <property type="entry name" value="DCTN3"/>
</dbReference>
<evidence type="ECO:0000313" key="2">
    <source>
        <dbReference type="Proteomes" id="UP000186804"/>
    </source>
</evidence>
<dbReference type="VEuPathDB" id="CryptoDB:cand_037680"/>
<keyword evidence="2" id="KW-1185">Reference proteome</keyword>
<dbReference type="GO" id="GO:0061640">
    <property type="term" value="P:cytoskeleton-dependent cytokinesis"/>
    <property type="evidence" value="ECO:0007669"/>
    <property type="project" value="InterPro"/>
</dbReference>
<organism evidence="1 2">
    <name type="scientific">Cryptosporidium andersoni</name>
    <dbReference type="NCBI Taxonomy" id="117008"/>
    <lineage>
        <taxon>Eukaryota</taxon>
        <taxon>Sar</taxon>
        <taxon>Alveolata</taxon>
        <taxon>Apicomplexa</taxon>
        <taxon>Conoidasida</taxon>
        <taxon>Coccidia</taxon>
        <taxon>Eucoccidiorida</taxon>
        <taxon>Eimeriorina</taxon>
        <taxon>Cryptosporidiidae</taxon>
        <taxon>Cryptosporidium</taxon>
    </lineage>
</organism>
<proteinExistence type="predicted"/>